<dbReference type="SUPFAM" id="SSF55729">
    <property type="entry name" value="Acyl-CoA N-acyltransferases (Nat)"/>
    <property type="match status" value="1"/>
</dbReference>
<dbReference type="Gene3D" id="3.40.630.30">
    <property type="match status" value="1"/>
</dbReference>
<evidence type="ECO:0000313" key="3">
    <source>
        <dbReference type="Proteomes" id="UP001500274"/>
    </source>
</evidence>
<gene>
    <name evidence="2" type="ORF">GCM10009862_17300</name>
</gene>
<sequence length="359" mass="40076">MNTLTSLELRSVEVPTDLDGPEARDFHRLAAIRNEVYREISGTDDDRMTPGELAPIARSDAHEVRLHWLVLLDDEPVGRMGMDLPQEDGSRTAYVFIELRHDVWGQGIGERAHTLLEETARAHGRSVMQSWVEHPAADGEQLTPPTGFGHVPLDHSARFLLRHGYTLEQIVRKSTFTLADSRAALERHAADACAAATDYRVVQWETPTPDEFVEGYAWMKSRMSTDAPSADLVVDEETWDAARVRTWDADILDGGRRMLVTAAQHIATGELCAFNELVLGVDPEIASHQYDTLVLSTHRGHRLGMLVKAEGLLAWPRVAPASTRVVTYNAEENRPMLDINEAIGFVPVSYEGVWKRVLS</sequence>
<evidence type="ECO:0000313" key="2">
    <source>
        <dbReference type="EMBL" id="GAA2578592.1"/>
    </source>
</evidence>
<organism evidence="2 3">
    <name type="scientific">Microbacterium binotii</name>
    <dbReference type="NCBI Taxonomy" id="462710"/>
    <lineage>
        <taxon>Bacteria</taxon>
        <taxon>Bacillati</taxon>
        <taxon>Actinomycetota</taxon>
        <taxon>Actinomycetes</taxon>
        <taxon>Micrococcales</taxon>
        <taxon>Microbacteriaceae</taxon>
        <taxon>Microbacterium</taxon>
    </lineage>
</organism>
<dbReference type="PROSITE" id="PS51186">
    <property type="entry name" value="GNAT"/>
    <property type="match status" value="1"/>
</dbReference>
<feature type="domain" description="N-acetyltransferase" evidence="1">
    <location>
        <begin position="7"/>
        <end position="191"/>
    </location>
</feature>
<comment type="caution">
    <text evidence="2">The sequence shown here is derived from an EMBL/GenBank/DDBJ whole genome shotgun (WGS) entry which is preliminary data.</text>
</comment>
<name>A0ABP6BMW8_9MICO</name>
<dbReference type="RefSeq" id="WP_344228619.1">
    <property type="nucleotide sequence ID" value="NZ_BAAARI010000011.1"/>
</dbReference>
<dbReference type="Pfam" id="PF00583">
    <property type="entry name" value="Acetyltransf_1"/>
    <property type="match status" value="1"/>
</dbReference>
<keyword evidence="3" id="KW-1185">Reference proteome</keyword>
<evidence type="ECO:0000259" key="1">
    <source>
        <dbReference type="PROSITE" id="PS51186"/>
    </source>
</evidence>
<proteinExistence type="predicted"/>
<dbReference type="InterPro" id="IPR000182">
    <property type="entry name" value="GNAT_dom"/>
</dbReference>
<dbReference type="Proteomes" id="UP001500274">
    <property type="component" value="Unassembled WGS sequence"/>
</dbReference>
<accession>A0ABP6BMW8</accession>
<protein>
    <submittedName>
        <fullName evidence="2">GNAT family N-acetyltransferase</fullName>
    </submittedName>
</protein>
<reference evidence="3" key="1">
    <citation type="journal article" date="2019" name="Int. J. Syst. Evol. Microbiol.">
        <title>The Global Catalogue of Microorganisms (GCM) 10K type strain sequencing project: providing services to taxonomists for standard genome sequencing and annotation.</title>
        <authorList>
            <consortium name="The Broad Institute Genomics Platform"/>
            <consortium name="The Broad Institute Genome Sequencing Center for Infectious Disease"/>
            <person name="Wu L."/>
            <person name="Ma J."/>
        </authorList>
    </citation>
    <scope>NUCLEOTIDE SEQUENCE [LARGE SCALE GENOMIC DNA]</scope>
    <source>
        <strain evidence="3">JCM 16365</strain>
    </source>
</reference>
<dbReference type="EMBL" id="BAAARI010000011">
    <property type="protein sequence ID" value="GAA2578592.1"/>
    <property type="molecule type" value="Genomic_DNA"/>
</dbReference>
<dbReference type="InterPro" id="IPR016181">
    <property type="entry name" value="Acyl_CoA_acyltransferase"/>
</dbReference>